<evidence type="ECO:0000256" key="7">
    <source>
        <dbReference type="SAM" id="MobiDB-lite"/>
    </source>
</evidence>
<feature type="compositionally biased region" description="Polar residues" evidence="7">
    <location>
        <begin position="178"/>
        <end position="188"/>
    </location>
</feature>
<keyword evidence="3 6" id="KW-0812">Transmembrane</keyword>
<feature type="compositionally biased region" description="Polar residues" evidence="7">
    <location>
        <begin position="129"/>
        <end position="152"/>
    </location>
</feature>
<dbReference type="InterPro" id="IPR038900">
    <property type="entry name" value="TMC"/>
</dbReference>
<organism evidence="9 10">
    <name type="scientific">Diceros bicornis minor</name>
    <name type="common">South-central black rhinoceros</name>
    <dbReference type="NCBI Taxonomy" id="77932"/>
    <lineage>
        <taxon>Eukaryota</taxon>
        <taxon>Metazoa</taxon>
        <taxon>Chordata</taxon>
        <taxon>Craniata</taxon>
        <taxon>Vertebrata</taxon>
        <taxon>Euteleostomi</taxon>
        <taxon>Mammalia</taxon>
        <taxon>Eutheria</taxon>
        <taxon>Laurasiatheria</taxon>
        <taxon>Perissodactyla</taxon>
        <taxon>Rhinocerotidae</taxon>
        <taxon>Diceros</taxon>
    </lineage>
</organism>
<evidence type="ECO:0000313" key="10">
    <source>
        <dbReference type="Proteomes" id="UP000551758"/>
    </source>
</evidence>
<name>A0A7J7ERZ6_DICBM</name>
<keyword evidence="5 6" id="KW-0472">Membrane</keyword>
<comment type="caution">
    <text evidence="9">The sequence shown here is derived from an EMBL/GenBank/DDBJ whole genome shotgun (WGS) entry which is preliminary data.</text>
</comment>
<feature type="transmembrane region" description="Helical" evidence="6">
    <location>
        <begin position="1008"/>
        <end position="1029"/>
    </location>
</feature>
<feature type="transmembrane region" description="Helical" evidence="6">
    <location>
        <begin position="592"/>
        <end position="613"/>
    </location>
</feature>
<evidence type="ECO:0000256" key="1">
    <source>
        <dbReference type="ARBA" id="ARBA00004141"/>
    </source>
</evidence>
<sequence length="1169" mass="132657">MSAYYRNNGYEEDPEYSDSSRSRNYTQGYLKTRDYSDSPGPLNNSDYPSTRRNPYSEDSRTSPDYPGSLAEPDYPGSQSDPDYPHIRSNPYSEDSRRSSDYPKSLAEPDYIGSGSNPYRPGSSREPDYSESQRSPDFAGSRSSGNYARSRTNPDFLDPMGEPDYPGAQRNSHHPGLRANSNHPGSRGNSEYAGSRITPYRDSLEQPDYPGAENEANSPNIFGEPDYPGAENNRNPSNLSGEPDYPDAEDGPDYGSSETPEMTREFLSRTSSIRPSFHHGDDGPLGILERENEGYPGSIEMNSMEMANPYGRSVPGAPGTGYVNPAFVGESSLGPAYGDPPLSGYDWHKSPEEMLSDDRMNEITIEVENVPSGVQSHPSSNQTVLEKMLVNSSFSMVSSISDIGVTDSQLFSSWNDKKGKQLLRFSTSLNESISQTLRSPESVGIDTACTSHENIQGQKLIASLIPMTSRDRIKAIRNQPRTMEEKRNLRTVADREKSKQPRGLLELRCCARCLNSVSLAYRRSKNSVSELLNSISLWQKTLKVIGGKFGTSVLSYFNFLRWLLKFNFFSFIVTFSFLIIPQLTMAEKNTLQFTGWELLTGAGYFRDTVMYYGFYTNSTIRHGPSGASYNMQLAYIFTIGACLIVCFFSLLFSMARYFRNNFINPHIYSRGIAKLIFCWDFTVTHEKAVKLRQKNLSTEIRENLSEIRQENIKLTLHQWLLRLSAYLAAWVVSTGVAVACCVAVYYLADNNSQFLKSHRNAGAVLLLPLVVSCINLAVPRFYSAFRLVEHYEVPRHEVYTLLIRNIFLKISIIGILCYYWLNMVALAGEECWETFIGQEIYRLLLMDFVFSLADSFLGEFLRRIIGMRFFTSLGLQEFDIARNVLELIYAQTLVWIGTFFCPLLPFIQMIALFIMFYVKNISLIVNFQPPSKAWRASQMMTVFIFLLFFPSFAGVLCIQAITIWRLKPSADCGPFRGLPLFIQAIYSWIDTLSKRPSYLWVVWIYRHLIGSVHFFFILTLIVLIITYLYWQITEGRKIMIRLLHEQIINEGKDKMFLIEKLIKLQDAERRASPSSFTQERRDVEVRPEAAWGSLSQALCMSGNTMLLVHLPTASNDGSSRGGLKKLERRWQGRHEKMWGLESQFGLFPGEMGQCLSVLTSLSYVKLRPAI</sequence>
<feature type="transmembrane region" description="Helical" evidence="6">
    <location>
        <begin position="722"/>
        <end position="747"/>
    </location>
</feature>
<feature type="domain" description="TMC" evidence="8">
    <location>
        <begin position="830"/>
        <end position="936"/>
    </location>
</feature>
<dbReference type="PANTHER" id="PTHR23302:SF5">
    <property type="entry name" value="TRANSMEMBRANE CHANNEL-LIKE PROTEIN 5"/>
    <property type="match status" value="1"/>
</dbReference>
<evidence type="ECO:0000259" key="8">
    <source>
        <dbReference type="Pfam" id="PF07810"/>
    </source>
</evidence>
<feature type="transmembrane region" description="Helical" evidence="6">
    <location>
        <begin position="937"/>
        <end position="960"/>
    </location>
</feature>
<evidence type="ECO:0000256" key="2">
    <source>
        <dbReference type="ARBA" id="ARBA00006510"/>
    </source>
</evidence>
<dbReference type="InterPro" id="IPR012496">
    <property type="entry name" value="TMC_dom"/>
</dbReference>
<dbReference type="GO" id="GO:0005886">
    <property type="term" value="C:plasma membrane"/>
    <property type="evidence" value="ECO:0007669"/>
    <property type="project" value="InterPro"/>
</dbReference>
<protein>
    <recommendedName>
        <fullName evidence="6">Transmembrane channel-like protein</fullName>
    </recommendedName>
</protein>
<comment type="similarity">
    <text evidence="2 6">Belongs to the TMC family.</text>
</comment>
<feature type="transmembrane region" description="Helical" evidence="6">
    <location>
        <begin position="633"/>
        <end position="651"/>
    </location>
</feature>
<evidence type="ECO:0000256" key="4">
    <source>
        <dbReference type="ARBA" id="ARBA00022989"/>
    </source>
</evidence>
<feature type="compositionally biased region" description="Polar residues" evidence="7">
    <location>
        <begin position="17"/>
        <end position="29"/>
    </location>
</feature>
<dbReference type="GO" id="GO:0008381">
    <property type="term" value="F:mechanosensitive monoatomic ion channel activity"/>
    <property type="evidence" value="ECO:0007669"/>
    <property type="project" value="TreeGrafter"/>
</dbReference>
<dbReference type="PANTHER" id="PTHR23302">
    <property type="entry name" value="TRANSMEMBRANE CHANNEL-RELATED"/>
    <property type="match status" value="1"/>
</dbReference>
<evidence type="ECO:0000256" key="3">
    <source>
        <dbReference type="ARBA" id="ARBA00022692"/>
    </source>
</evidence>
<dbReference type="AlphaFoldDB" id="A0A7J7ERZ6"/>
<dbReference type="Pfam" id="PF07810">
    <property type="entry name" value="TMC"/>
    <property type="match status" value="1"/>
</dbReference>
<feature type="transmembrane region" description="Helical" evidence="6">
    <location>
        <begin position="891"/>
        <end position="917"/>
    </location>
</feature>
<feature type="transmembrane region" description="Helical" evidence="6">
    <location>
        <begin position="561"/>
        <end position="580"/>
    </location>
</feature>
<reference evidence="9 10" key="1">
    <citation type="journal article" date="2020" name="Mol. Biol. Evol.">
        <title>Interspecific Gene Flow and the Evolution of Specialization in Black and White Rhinoceros.</title>
        <authorList>
            <person name="Moodley Y."/>
            <person name="Westbury M.V."/>
            <person name="Russo I.M."/>
            <person name="Gopalakrishnan S."/>
            <person name="Rakotoarivelo A."/>
            <person name="Olsen R.A."/>
            <person name="Prost S."/>
            <person name="Tunstall T."/>
            <person name="Ryder O.A."/>
            <person name="Dalen L."/>
            <person name="Bruford M.W."/>
        </authorList>
    </citation>
    <scope>NUCLEOTIDE SEQUENCE [LARGE SCALE GENOMIC DNA]</scope>
    <source>
        <strain evidence="9">SBR-YM</strain>
        <tissue evidence="9">Skin</tissue>
    </source>
</reference>
<keyword evidence="4 6" id="KW-1133">Transmembrane helix</keyword>
<feature type="compositionally biased region" description="Polar residues" evidence="7">
    <location>
        <begin position="41"/>
        <end position="53"/>
    </location>
</feature>
<feature type="transmembrane region" description="Helical" evidence="6">
    <location>
        <begin position="759"/>
        <end position="777"/>
    </location>
</feature>
<evidence type="ECO:0000256" key="6">
    <source>
        <dbReference type="RuleBase" id="RU310713"/>
    </source>
</evidence>
<comment type="subcellular location">
    <subcellularLocation>
        <location evidence="1 6">Membrane</location>
        <topology evidence="1 6">Multi-pass membrane protein</topology>
    </subcellularLocation>
</comment>
<evidence type="ECO:0000313" key="9">
    <source>
        <dbReference type="EMBL" id="KAF5918354.1"/>
    </source>
</evidence>
<feature type="region of interest" description="Disordered" evidence="7">
    <location>
        <begin position="1"/>
        <end position="285"/>
    </location>
</feature>
<keyword evidence="10" id="KW-1185">Reference proteome</keyword>
<gene>
    <name evidence="9" type="ORF">HPG69_011794</name>
</gene>
<proteinExistence type="inferred from homology"/>
<evidence type="ECO:0000256" key="5">
    <source>
        <dbReference type="ARBA" id="ARBA00023136"/>
    </source>
</evidence>
<dbReference type="Proteomes" id="UP000551758">
    <property type="component" value="Unassembled WGS sequence"/>
</dbReference>
<dbReference type="EMBL" id="JACDTQ010002452">
    <property type="protein sequence ID" value="KAF5918354.1"/>
    <property type="molecule type" value="Genomic_DNA"/>
</dbReference>
<accession>A0A7J7ERZ6</accession>
<feature type="transmembrane region" description="Helical" evidence="6">
    <location>
        <begin position="797"/>
        <end position="820"/>
    </location>
</feature>